<gene>
    <name evidence="1" type="ORF">K488DRAFT_12041</name>
</gene>
<proteinExistence type="predicted"/>
<evidence type="ECO:0000313" key="2">
    <source>
        <dbReference type="Proteomes" id="UP000814128"/>
    </source>
</evidence>
<name>A0ACB8QE86_9AGAM</name>
<dbReference type="Proteomes" id="UP000814128">
    <property type="component" value="Unassembled WGS sequence"/>
</dbReference>
<evidence type="ECO:0000313" key="1">
    <source>
        <dbReference type="EMBL" id="KAI0029972.1"/>
    </source>
</evidence>
<dbReference type="EMBL" id="MU273646">
    <property type="protein sequence ID" value="KAI0029972.1"/>
    <property type="molecule type" value="Genomic_DNA"/>
</dbReference>
<accession>A0ACB8QE86</accession>
<reference evidence="1" key="1">
    <citation type="submission" date="2021-02" db="EMBL/GenBank/DDBJ databases">
        <authorList>
            <consortium name="DOE Joint Genome Institute"/>
            <person name="Ahrendt S."/>
            <person name="Looney B.P."/>
            <person name="Miyauchi S."/>
            <person name="Morin E."/>
            <person name="Drula E."/>
            <person name="Courty P.E."/>
            <person name="Chicoki N."/>
            <person name="Fauchery L."/>
            <person name="Kohler A."/>
            <person name="Kuo A."/>
            <person name="Labutti K."/>
            <person name="Pangilinan J."/>
            <person name="Lipzen A."/>
            <person name="Riley R."/>
            <person name="Andreopoulos W."/>
            <person name="He G."/>
            <person name="Johnson J."/>
            <person name="Barry K.W."/>
            <person name="Grigoriev I.V."/>
            <person name="Nagy L."/>
            <person name="Hibbett D."/>
            <person name="Henrissat B."/>
            <person name="Matheny P.B."/>
            <person name="Labbe J."/>
            <person name="Martin F."/>
        </authorList>
    </citation>
    <scope>NUCLEOTIDE SEQUENCE</scope>
    <source>
        <strain evidence="1">EC-137</strain>
    </source>
</reference>
<organism evidence="1 2">
    <name type="scientific">Vararia minispora EC-137</name>
    <dbReference type="NCBI Taxonomy" id="1314806"/>
    <lineage>
        <taxon>Eukaryota</taxon>
        <taxon>Fungi</taxon>
        <taxon>Dikarya</taxon>
        <taxon>Basidiomycota</taxon>
        <taxon>Agaricomycotina</taxon>
        <taxon>Agaricomycetes</taxon>
        <taxon>Russulales</taxon>
        <taxon>Lachnocladiaceae</taxon>
        <taxon>Vararia</taxon>
    </lineage>
</organism>
<comment type="caution">
    <text evidence="1">The sequence shown here is derived from an EMBL/GenBank/DDBJ whole genome shotgun (WGS) entry which is preliminary data.</text>
</comment>
<protein>
    <submittedName>
        <fullName evidence="1">Uncharacterized protein</fullName>
    </submittedName>
</protein>
<feature type="non-terminal residue" evidence="1">
    <location>
        <position position="1"/>
    </location>
</feature>
<feature type="non-terminal residue" evidence="1">
    <location>
        <position position="106"/>
    </location>
</feature>
<reference evidence="1" key="2">
    <citation type="journal article" date="2022" name="New Phytol.">
        <title>Evolutionary transition to the ectomycorrhizal habit in the genomes of a hyperdiverse lineage of mushroom-forming fungi.</title>
        <authorList>
            <person name="Looney B."/>
            <person name="Miyauchi S."/>
            <person name="Morin E."/>
            <person name="Drula E."/>
            <person name="Courty P.E."/>
            <person name="Kohler A."/>
            <person name="Kuo A."/>
            <person name="LaButti K."/>
            <person name="Pangilinan J."/>
            <person name="Lipzen A."/>
            <person name="Riley R."/>
            <person name="Andreopoulos W."/>
            <person name="He G."/>
            <person name="Johnson J."/>
            <person name="Nolan M."/>
            <person name="Tritt A."/>
            <person name="Barry K.W."/>
            <person name="Grigoriev I.V."/>
            <person name="Nagy L.G."/>
            <person name="Hibbett D."/>
            <person name="Henrissat B."/>
            <person name="Matheny P.B."/>
            <person name="Labbe J."/>
            <person name="Martin F.M."/>
        </authorList>
    </citation>
    <scope>NUCLEOTIDE SEQUENCE</scope>
    <source>
        <strain evidence="1">EC-137</strain>
    </source>
</reference>
<sequence length="106" mass="11946">LFGQGHYDKEGEGEESETTTHEVKAKVFRLSTDKEGTPSWNELGVGILRLKKHKTTDKRRVFLRNSSTGKIILNFGIYSALKPSLDKKAISFIGHDAGKQVPYRVR</sequence>
<keyword evidence="2" id="KW-1185">Reference proteome</keyword>